<organism evidence="2 3">
    <name type="scientific">Nonomuraea africana</name>
    <dbReference type="NCBI Taxonomy" id="46171"/>
    <lineage>
        <taxon>Bacteria</taxon>
        <taxon>Bacillati</taxon>
        <taxon>Actinomycetota</taxon>
        <taxon>Actinomycetes</taxon>
        <taxon>Streptosporangiales</taxon>
        <taxon>Streptosporangiaceae</taxon>
        <taxon>Nonomuraea</taxon>
    </lineage>
</organism>
<protein>
    <submittedName>
        <fullName evidence="2">Peptide/nickel transport system substrate-binding protein</fullName>
    </submittedName>
</protein>
<dbReference type="Gene3D" id="3.40.190.10">
    <property type="entry name" value="Periplasmic binding protein-like II"/>
    <property type="match status" value="1"/>
</dbReference>
<evidence type="ECO:0000259" key="1">
    <source>
        <dbReference type="Pfam" id="PF00496"/>
    </source>
</evidence>
<comment type="caution">
    <text evidence="2">The sequence shown here is derived from an EMBL/GenBank/DDBJ whole genome shotgun (WGS) entry which is preliminary data.</text>
</comment>
<dbReference type="Pfam" id="PF00496">
    <property type="entry name" value="SBP_bac_5"/>
    <property type="match status" value="1"/>
</dbReference>
<feature type="domain" description="Solute-binding protein family 5" evidence="1">
    <location>
        <begin position="93"/>
        <end position="474"/>
    </location>
</feature>
<dbReference type="PANTHER" id="PTHR30290">
    <property type="entry name" value="PERIPLASMIC BINDING COMPONENT OF ABC TRANSPORTER"/>
    <property type="match status" value="1"/>
</dbReference>
<dbReference type="EMBL" id="JADBEF010000001">
    <property type="protein sequence ID" value="MBE1557461.1"/>
    <property type="molecule type" value="Genomic_DNA"/>
</dbReference>
<dbReference type="RefSeq" id="WP_192773081.1">
    <property type="nucleotide sequence ID" value="NZ_BAAASY010000019.1"/>
</dbReference>
<dbReference type="InterPro" id="IPR039424">
    <property type="entry name" value="SBP_5"/>
</dbReference>
<dbReference type="Gene3D" id="3.10.105.10">
    <property type="entry name" value="Dipeptide-binding Protein, Domain 3"/>
    <property type="match status" value="1"/>
</dbReference>
<proteinExistence type="predicted"/>
<dbReference type="SUPFAM" id="SSF53850">
    <property type="entry name" value="Periplasmic binding protein-like II"/>
    <property type="match status" value="1"/>
</dbReference>
<name>A0ABR9K614_9ACTN</name>
<dbReference type="InterPro" id="IPR030678">
    <property type="entry name" value="Peptide/Ni-bd"/>
</dbReference>
<dbReference type="InterPro" id="IPR000914">
    <property type="entry name" value="SBP_5_dom"/>
</dbReference>
<dbReference type="PIRSF" id="PIRSF002741">
    <property type="entry name" value="MppA"/>
    <property type="match status" value="1"/>
</dbReference>
<reference evidence="2 3" key="1">
    <citation type="submission" date="2020-10" db="EMBL/GenBank/DDBJ databases">
        <title>Sequencing the genomes of 1000 actinobacteria strains.</title>
        <authorList>
            <person name="Klenk H.-P."/>
        </authorList>
    </citation>
    <scope>NUCLEOTIDE SEQUENCE [LARGE SCALE GENOMIC DNA]</scope>
    <source>
        <strain evidence="2 3">DSM 43748</strain>
    </source>
</reference>
<dbReference type="CDD" id="cd08506">
    <property type="entry name" value="PBP2_clavulanate_OppA2"/>
    <property type="match status" value="1"/>
</dbReference>
<dbReference type="PANTHER" id="PTHR30290:SF83">
    <property type="entry name" value="ABC TRANSPORTER SUBSTRATE-BINDING PROTEIN"/>
    <property type="match status" value="1"/>
</dbReference>
<gene>
    <name evidence="2" type="ORF">H4W81_000240</name>
</gene>
<keyword evidence="3" id="KW-1185">Reference proteome</keyword>
<sequence length="569" mass="60352">MAGTKGGGRLLALATTLVLGLAACSGGGTSGKNNAAGTATSGEGPVKGGTLYILSNQDFVHLDPARNWTMRDMGFGTRLLYRTLTTYKAGSAEIVPDLATDLGTPSEGGKVWKFTLKDGVKYEDGTPIKAQDVKYNVERSFSPELPGGPNYAILYLAGGEKYKGPLKGEHLSSIETPDDKTIVFKLKRPVAEFGQTVTLPTFAPVPQAQDKGVDYDSRPFSSGPYKIEKYQRKAELILVRNEHWEPATDEVRKAYPDRIVVKQTVGGGTIDTRLIADQGPDRSAVGYVDVALASLPKVLSNPQVQKRMVSSVDGCTGLLYLNTSRAPFDNPKVRMAVQYAVDKEALQTASGGPQIAEIAGAILPPGLTGGVKRDILRIPPTGDVEKAKSLLTEAGVTGGLKIKLVTSTGGKPGAEALQTALKRVGIDMQIDLVEASAVGGITSDPTKAPDIQIGGWCPDYPSGSTFLPIIFDGRTITENSSGGNNSFFKDEEVMAKIDEISAMTDATAANKAWLDLEDLIMSKSPVVPYQWAKQNNLFGSNVAGAVGHPIWEGNPDLGVIGLKNPSLSQ</sequence>
<evidence type="ECO:0000313" key="2">
    <source>
        <dbReference type="EMBL" id="MBE1557461.1"/>
    </source>
</evidence>
<evidence type="ECO:0000313" key="3">
    <source>
        <dbReference type="Proteomes" id="UP000661607"/>
    </source>
</evidence>
<accession>A0ABR9K614</accession>
<dbReference type="Proteomes" id="UP000661607">
    <property type="component" value="Unassembled WGS sequence"/>
</dbReference>
<dbReference type="PROSITE" id="PS51257">
    <property type="entry name" value="PROKAR_LIPOPROTEIN"/>
    <property type="match status" value="1"/>
</dbReference>